<keyword evidence="2" id="KW-1185">Reference proteome</keyword>
<reference evidence="1 2" key="1">
    <citation type="submission" date="2023-07" db="EMBL/GenBank/DDBJ databases">
        <title>Sorghum-associated microbial communities from plants grown in Nebraska, USA.</title>
        <authorList>
            <person name="Schachtman D."/>
        </authorList>
    </citation>
    <scope>NUCLEOTIDE SEQUENCE [LARGE SCALE GENOMIC DNA]</scope>
    <source>
        <strain evidence="1 2">BE124</strain>
    </source>
</reference>
<sequence length="38" mass="4391">MRASLSSILINNGANIVFFYKSKKLITIKKIYIFNVQN</sequence>
<dbReference type="Proteomes" id="UP001261871">
    <property type="component" value="Unassembled WGS sequence"/>
</dbReference>
<gene>
    <name evidence="1" type="ORF">J2W95_002201</name>
</gene>
<organism evidence="1 2">
    <name type="scientific">Flavobacterium granuli</name>
    <dbReference type="NCBI Taxonomy" id="280093"/>
    <lineage>
        <taxon>Bacteria</taxon>
        <taxon>Pseudomonadati</taxon>
        <taxon>Bacteroidota</taxon>
        <taxon>Flavobacteriia</taxon>
        <taxon>Flavobacteriales</taxon>
        <taxon>Flavobacteriaceae</taxon>
        <taxon>Flavobacterium</taxon>
    </lineage>
</organism>
<evidence type="ECO:0000313" key="1">
    <source>
        <dbReference type="EMBL" id="MDR6845494.1"/>
    </source>
</evidence>
<accession>A0ABU1S5U1</accession>
<name>A0ABU1S5U1_9FLAO</name>
<protein>
    <submittedName>
        <fullName evidence="1">Uncharacterized protein</fullName>
    </submittedName>
</protein>
<dbReference type="EMBL" id="JAVDTX010000004">
    <property type="protein sequence ID" value="MDR6845494.1"/>
    <property type="molecule type" value="Genomic_DNA"/>
</dbReference>
<comment type="caution">
    <text evidence="1">The sequence shown here is derived from an EMBL/GenBank/DDBJ whole genome shotgun (WGS) entry which is preliminary data.</text>
</comment>
<proteinExistence type="predicted"/>
<evidence type="ECO:0000313" key="2">
    <source>
        <dbReference type="Proteomes" id="UP001261871"/>
    </source>
</evidence>